<keyword evidence="2" id="KW-1185">Reference proteome</keyword>
<dbReference type="Proteomes" id="UP001235760">
    <property type="component" value="Unassembled WGS sequence"/>
</dbReference>
<accession>A0ABT9G1Q3</accession>
<comment type="caution">
    <text evidence="1">The sequence shown here is derived from an EMBL/GenBank/DDBJ whole genome shotgun (WGS) entry which is preliminary data.</text>
</comment>
<gene>
    <name evidence="1" type="ORF">Q8X39_06725</name>
</gene>
<organism evidence="1 2">
    <name type="scientific">Leptothrix discophora</name>
    <dbReference type="NCBI Taxonomy" id="89"/>
    <lineage>
        <taxon>Bacteria</taxon>
        <taxon>Pseudomonadati</taxon>
        <taxon>Pseudomonadota</taxon>
        <taxon>Betaproteobacteria</taxon>
        <taxon>Burkholderiales</taxon>
        <taxon>Sphaerotilaceae</taxon>
        <taxon>Leptothrix</taxon>
    </lineage>
</organism>
<dbReference type="RefSeq" id="WP_305748887.1">
    <property type="nucleotide sequence ID" value="NZ_JAUZEE010000003.1"/>
</dbReference>
<evidence type="ECO:0000313" key="2">
    <source>
        <dbReference type="Proteomes" id="UP001235760"/>
    </source>
</evidence>
<name>A0ABT9G1Q3_LEPDI</name>
<evidence type="ECO:0000313" key="1">
    <source>
        <dbReference type="EMBL" id="MDP4300326.1"/>
    </source>
</evidence>
<sequence>MSHATRDAAVGAHYEIRFQSLYDSGRGLSFPCDAQGRVGEEHLSERARLAYRRAQSLVGREYATPAVQLSDLH</sequence>
<proteinExistence type="predicted"/>
<protein>
    <submittedName>
        <fullName evidence="1">Uncharacterized protein</fullName>
    </submittedName>
</protein>
<dbReference type="EMBL" id="JAUZEE010000003">
    <property type="protein sequence ID" value="MDP4300326.1"/>
    <property type="molecule type" value="Genomic_DNA"/>
</dbReference>
<reference evidence="1 2" key="1">
    <citation type="submission" date="2023-08" db="EMBL/GenBank/DDBJ databases">
        <authorList>
            <person name="Roldan D.M."/>
            <person name="Menes R.J."/>
        </authorList>
    </citation>
    <scope>NUCLEOTIDE SEQUENCE [LARGE SCALE GENOMIC DNA]</scope>
    <source>
        <strain evidence="1 2">CCM 2812</strain>
    </source>
</reference>